<dbReference type="PANTHER" id="PTHR45856:SF24">
    <property type="entry name" value="FUNGAL LIPASE-LIKE DOMAIN-CONTAINING PROTEIN"/>
    <property type="match status" value="1"/>
</dbReference>
<dbReference type="PANTHER" id="PTHR45856">
    <property type="entry name" value="ALPHA/BETA-HYDROLASES SUPERFAMILY PROTEIN"/>
    <property type="match status" value="1"/>
</dbReference>
<dbReference type="InterPro" id="IPR002921">
    <property type="entry name" value="Fungal_lipase-type"/>
</dbReference>
<dbReference type="GO" id="GO:0006629">
    <property type="term" value="P:lipid metabolic process"/>
    <property type="evidence" value="ECO:0007669"/>
    <property type="project" value="InterPro"/>
</dbReference>
<dbReference type="SUPFAM" id="SSF53474">
    <property type="entry name" value="alpha/beta-Hydrolases"/>
    <property type="match status" value="1"/>
</dbReference>
<sequence>MSNKEHNTSIKEESKTVSLSAKNQTSWIEFQLLDEMNDPVVNMPYRAINDATRSGHVKEYTGSSDASGIIRIEGVHHLDLTLFIEAQPLADEMETRSLRVGREEKYSTIKKLAEQEGYEYQYITIGKLCDKLPAITPNWEDKKKPPAYHFPDTQFAGLTVKKLNRRHILEICPFRAWSLVLHHIPEYSVVNAYNLVLMSILSYADYHTNGDGQATGSIKHFFNQQMLELARVPYQVNDKKFQPIVKDVPFHQRYTDVEFIDSSQGANAKKDTQLFFAASSVEAIVAWRGTASLLDVVTDITYKPINLTCDIKIPCSGIVSNGLVHQGFLDAFQVINDSDNTKIKDNIERLVELLAGRKVYVCGHSLGGALALIHAAKLIDYKPILYTYGMPRTFTLSAMGELVGIPHYRHINENDAVPSVPPERELDNHFYKLWGPLGYVFGYSWSVIKTLVPIGNEVFCHHGEVVHFFKAESVLEWLEERNPRAKIKIRKRLSETAKLFLVPCLSSRSDENAKKNQQEFIQNIDQESKDKLFPKHGNPELKNALNGGDHPSGKYAEYIGDRLLELYDTTNDGIYRREQDVFILQMERYKNDIPQSEYSRNKSFLAVDKLLVSTLDITKSLPEGDIAMQRYCLKKDVL</sequence>
<dbReference type="InterPro" id="IPR029058">
    <property type="entry name" value="AB_hydrolase_fold"/>
</dbReference>
<dbReference type="InterPro" id="IPR051218">
    <property type="entry name" value="Sec_MonoDiacylglyc_Lipase"/>
</dbReference>
<evidence type="ECO:0000313" key="2">
    <source>
        <dbReference type="EMBL" id="CFR13960.1"/>
    </source>
</evidence>
<organism evidence="2 3">
    <name type="scientific">Yersinia frederiksenii</name>
    <dbReference type="NCBI Taxonomy" id="29484"/>
    <lineage>
        <taxon>Bacteria</taxon>
        <taxon>Pseudomonadati</taxon>
        <taxon>Pseudomonadota</taxon>
        <taxon>Gammaproteobacteria</taxon>
        <taxon>Enterobacterales</taxon>
        <taxon>Yersiniaceae</taxon>
        <taxon>Yersinia</taxon>
    </lineage>
</organism>
<accession>A0AAI8ZUR4</accession>
<evidence type="ECO:0000313" key="3">
    <source>
        <dbReference type="Proteomes" id="UP000046784"/>
    </source>
</evidence>
<dbReference type="Gene3D" id="3.40.50.1820">
    <property type="entry name" value="alpha/beta hydrolase"/>
    <property type="match status" value="1"/>
</dbReference>
<dbReference type="CDD" id="cd00519">
    <property type="entry name" value="Lipase_3"/>
    <property type="match status" value="1"/>
</dbReference>
<dbReference type="AlphaFoldDB" id="A0AAI8ZUR4"/>
<name>A0AAI8ZUR4_YERFR</name>
<comment type="caution">
    <text evidence="2">The sequence shown here is derived from an EMBL/GenBank/DDBJ whole genome shotgun (WGS) entry which is preliminary data.</text>
</comment>
<reference evidence="2 3" key="1">
    <citation type="submission" date="2015-03" db="EMBL/GenBank/DDBJ databases">
        <authorList>
            <consortium name="Pathogen Informatics"/>
            <person name="Murphy D."/>
        </authorList>
    </citation>
    <scope>NUCLEOTIDE SEQUENCE [LARGE SCALE GENOMIC DNA]</scope>
    <source>
        <strain evidence="2 3">3400/83</strain>
    </source>
</reference>
<protein>
    <submittedName>
        <fullName evidence="2">Predicted lipase</fullName>
    </submittedName>
</protein>
<dbReference type="RefSeq" id="WP_081009547.1">
    <property type="nucleotide sequence ID" value="NZ_CABMMF010000044.1"/>
</dbReference>
<proteinExistence type="predicted"/>
<dbReference type="Proteomes" id="UP000046784">
    <property type="component" value="Unassembled WGS sequence"/>
</dbReference>
<dbReference type="Pfam" id="PF01764">
    <property type="entry name" value="Lipase_3"/>
    <property type="match status" value="1"/>
</dbReference>
<feature type="domain" description="Fungal lipase-type" evidence="1">
    <location>
        <begin position="284"/>
        <end position="423"/>
    </location>
</feature>
<evidence type="ECO:0000259" key="1">
    <source>
        <dbReference type="Pfam" id="PF01764"/>
    </source>
</evidence>
<dbReference type="EMBL" id="CGCB01000044">
    <property type="protein sequence ID" value="CFR13960.1"/>
    <property type="molecule type" value="Genomic_DNA"/>
</dbReference>
<gene>
    <name evidence="2" type="ORF">ERS008524_04081</name>
</gene>